<feature type="compositionally biased region" description="Gly residues" evidence="1">
    <location>
        <begin position="41"/>
        <end position="50"/>
    </location>
</feature>
<evidence type="ECO:0000256" key="2">
    <source>
        <dbReference type="SAM" id="SignalP"/>
    </source>
</evidence>
<gene>
    <name evidence="3" type="ORF">OG563_05855</name>
</gene>
<proteinExistence type="predicted"/>
<accession>A0ABZ1YWZ5</accession>
<reference evidence="3" key="1">
    <citation type="submission" date="2022-10" db="EMBL/GenBank/DDBJ databases">
        <title>The complete genomes of actinobacterial strains from the NBC collection.</title>
        <authorList>
            <person name="Joergensen T.S."/>
            <person name="Alvarez Arevalo M."/>
            <person name="Sterndorff E.B."/>
            <person name="Faurdal D."/>
            <person name="Vuksanovic O."/>
            <person name="Mourched A.-S."/>
            <person name="Charusanti P."/>
            <person name="Shaw S."/>
            <person name="Blin K."/>
            <person name="Weber T."/>
        </authorList>
    </citation>
    <scope>NUCLEOTIDE SEQUENCE</scope>
    <source>
        <strain evidence="3">NBC_01482</strain>
    </source>
</reference>
<dbReference type="EMBL" id="CP109441">
    <property type="protein sequence ID" value="WUV47754.1"/>
    <property type="molecule type" value="Genomic_DNA"/>
</dbReference>
<organism evidence="3 4">
    <name type="scientific">Nocardia vinacea</name>
    <dbReference type="NCBI Taxonomy" id="96468"/>
    <lineage>
        <taxon>Bacteria</taxon>
        <taxon>Bacillati</taxon>
        <taxon>Actinomycetota</taxon>
        <taxon>Actinomycetes</taxon>
        <taxon>Mycobacteriales</taxon>
        <taxon>Nocardiaceae</taxon>
        <taxon>Nocardia</taxon>
    </lineage>
</organism>
<name>A0ABZ1YWZ5_9NOCA</name>
<dbReference type="Proteomes" id="UP001432062">
    <property type="component" value="Chromosome"/>
</dbReference>
<dbReference type="RefSeq" id="WP_327100809.1">
    <property type="nucleotide sequence ID" value="NZ_CP109149.1"/>
</dbReference>
<feature type="region of interest" description="Disordered" evidence="1">
    <location>
        <begin position="33"/>
        <end position="96"/>
    </location>
</feature>
<evidence type="ECO:0000256" key="1">
    <source>
        <dbReference type="SAM" id="MobiDB-lite"/>
    </source>
</evidence>
<protein>
    <submittedName>
        <fullName evidence="3">Uncharacterized protein</fullName>
    </submittedName>
</protein>
<sequence length="96" mass="9556">MNLKSKKVVIAGAVAGALVITPAAMAIQSTIAAPGNHSNSNGGGARGGGYSNSNSGGNRRVADQDHAATGNNSSRGTYESGSDGGRWVWVPSEGSR</sequence>
<evidence type="ECO:0000313" key="4">
    <source>
        <dbReference type="Proteomes" id="UP001432062"/>
    </source>
</evidence>
<feature type="chain" id="PRO_5046370703" evidence="2">
    <location>
        <begin position="27"/>
        <end position="96"/>
    </location>
</feature>
<feature type="signal peptide" evidence="2">
    <location>
        <begin position="1"/>
        <end position="26"/>
    </location>
</feature>
<keyword evidence="2" id="KW-0732">Signal</keyword>
<keyword evidence="4" id="KW-1185">Reference proteome</keyword>
<feature type="compositionally biased region" description="Polar residues" evidence="1">
    <location>
        <begin position="69"/>
        <end position="80"/>
    </location>
</feature>
<evidence type="ECO:0000313" key="3">
    <source>
        <dbReference type="EMBL" id="WUV47754.1"/>
    </source>
</evidence>